<evidence type="ECO:0000256" key="7">
    <source>
        <dbReference type="ARBA" id="ARBA00023180"/>
    </source>
</evidence>
<comment type="similarity">
    <text evidence="1">Belongs to the nuclease type I family.</text>
</comment>
<dbReference type="Gene3D" id="1.10.575.10">
    <property type="entry name" value="P1 Nuclease"/>
    <property type="match status" value="1"/>
</dbReference>
<dbReference type="GO" id="GO:0046872">
    <property type="term" value="F:metal ion binding"/>
    <property type="evidence" value="ECO:0007669"/>
    <property type="project" value="UniProtKB-KW"/>
</dbReference>
<dbReference type="GO" id="GO:0003676">
    <property type="term" value="F:nucleic acid binding"/>
    <property type="evidence" value="ECO:0007669"/>
    <property type="project" value="InterPro"/>
</dbReference>
<proteinExistence type="inferred from homology"/>
<evidence type="ECO:0000313" key="8">
    <source>
        <dbReference type="EMBL" id="SPQ19506.1"/>
    </source>
</evidence>
<evidence type="ECO:0000256" key="6">
    <source>
        <dbReference type="ARBA" id="ARBA00023157"/>
    </source>
</evidence>
<evidence type="ECO:0000256" key="2">
    <source>
        <dbReference type="ARBA" id="ARBA00022722"/>
    </source>
</evidence>
<dbReference type="CDD" id="cd11010">
    <property type="entry name" value="S1-P1_nuclease"/>
    <property type="match status" value="1"/>
</dbReference>
<evidence type="ECO:0000256" key="4">
    <source>
        <dbReference type="ARBA" id="ARBA00022759"/>
    </source>
</evidence>
<accession>A0A3S4EUT1</accession>
<protein>
    <submittedName>
        <fullName evidence="8">C01c6f2f-32f8-41d6-821f-4878ffdaac54</fullName>
    </submittedName>
</protein>
<keyword evidence="7" id="KW-0325">Glycoprotein</keyword>
<keyword evidence="4" id="KW-0255">Endonuclease</keyword>
<keyword evidence="3" id="KW-0479">Metal-binding</keyword>
<organism evidence="8 9">
    <name type="scientific">Thermothielavioides terrestris</name>
    <dbReference type="NCBI Taxonomy" id="2587410"/>
    <lineage>
        <taxon>Eukaryota</taxon>
        <taxon>Fungi</taxon>
        <taxon>Dikarya</taxon>
        <taxon>Ascomycota</taxon>
        <taxon>Pezizomycotina</taxon>
        <taxon>Sordariomycetes</taxon>
        <taxon>Sordariomycetidae</taxon>
        <taxon>Sordariales</taxon>
        <taxon>Chaetomiaceae</taxon>
        <taxon>Thermothielavioides</taxon>
    </lineage>
</organism>
<dbReference type="EMBL" id="OUUZ01000001">
    <property type="protein sequence ID" value="SPQ19506.1"/>
    <property type="molecule type" value="Genomic_DNA"/>
</dbReference>
<dbReference type="GO" id="GO:0004519">
    <property type="term" value="F:endonuclease activity"/>
    <property type="evidence" value="ECO:0007669"/>
    <property type="project" value="UniProtKB-KW"/>
</dbReference>
<evidence type="ECO:0000256" key="3">
    <source>
        <dbReference type="ARBA" id="ARBA00022723"/>
    </source>
</evidence>
<name>A0A3S4EUT1_9PEZI</name>
<dbReference type="AlphaFoldDB" id="A0A3S4EUT1"/>
<reference evidence="8 9" key="1">
    <citation type="submission" date="2018-04" db="EMBL/GenBank/DDBJ databases">
        <authorList>
            <person name="Huttner S."/>
            <person name="Dainat J."/>
        </authorList>
    </citation>
    <scope>NUCLEOTIDE SEQUENCE [LARGE SCALE GENOMIC DNA]</scope>
</reference>
<dbReference type="GO" id="GO:0006308">
    <property type="term" value="P:DNA catabolic process"/>
    <property type="evidence" value="ECO:0007669"/>
    <property type="project" value="InterPro"/>
</dbReference>
<sequence length="331" mass="35864">MKLSSLAVGASAVPAALAWGGFGHISVAYLASNFVSPATTSYFQALLGNDTGDYLAGVATWADSVRYTKWGRFSADFHFIDAKDDPPSYCGVDFDRDCKKDRGCVVSALYNYTTRLLATDNDAAGGELPASERAIAAKFVVHFVGDIHQPLHTENVARGGNGIPVTFGGARFNLHHVWDTSIVEKLVGAAAHRRPYEAAKRWADELTEEINGGKYSQDRIDWLRSANLSDPIATAIEWATESNAFVCTTVMPNGPEAIKGQELGSDYYEAAAPVVELQIARAGYRLAAWLDLIVSSINSQSSPGDLSLDFYGAFNVAYVVMEIRSHKRIVV</sequence>
<dbReference type="Proteomes" id="UP000289323">
    <property type="component" value="Unassembled WGS sequence"/>
</dbReference>
<dbReference type="SUPFAM" id="SSF48537">
    <property type="entry name" value="Phospholipase C/P1 nuclease"/>
    <property type="match status" value="1"/>
</dbReference>
<evidence type="ECO:0000313" key="9">
    <source>
        <dbReference type="Proteomes" id="UP000289323"/>
    </source>
</evidence>
<dbReference type="GO" id="GO:0016788">
    <property type="term" value="F:hydrolase activity, acting on ester bonds"/>
    <property type="evidence" value="ECO:0007669"/>
    <property type="project" value="InterPro"/>
</dbReference>
<dbReference type="InterPro" id="IPR003154">
    <property type="entry name" value="S1/P1nuclease"/>
</dbReference>
<dbReference type="PANTHER" id="PTHR33146">
    <property type="entry name" value="ENDONUCLEASE 4"/>
    <property type="match status" value="1"/>
</dbReference>
<gene>
    <name evidence="8" type="ORF">TT172_LOCUS1925</name>
</gene>
<dbReference type="PANTHER" id="PTHR33146:SF26">
    <property type="entry name" value="ENDONUCLEASE 4"/>
    <property type="match status" value="1"/>
</dbReference>
<keyword evidence="2" id="KW-0540">Nuclease</keyword>
<dbReference type="InterPro" id="IPR008947">
    <property type="entry name" value="PLipase_C/P1_nuclease_dom_sf"/>
</dbReference>
<dbReference type="Pfam" id="PF02265">
    <property type="entry name" value="S1-P1_nuclease"/>
    <property type="match status" value="1"/>
</dbReference>
<evidence type="ECO:0000256" key="1">
    <source>
        <dbReference type="ARBA" id="ARBA00009547"/>
    </source>
</evidence>
<keyword evidence="6" id="KW-1015">Disulfide bond</keyword>
<evidence type="ECO:0000256" key="5">
    <source>
        <dbReference type="ARBA" id="ARBA00022801"/>
    </source>
</evidence>
<keyword evidence="5" id="KW-0378">Hydrolase</keyword>